<evidence type="ECO:0000256" key="5">
    <source>
        <dbReference type="ARBA" id="ARBA00023098"/>
    </source>
</evidence>
<dbReference type="UniPathway" id="UPA00085"/>
<evidence type="ECO:0000256" key="10">
    <source>
        <dbReference type="HAMAP-Rule" id="MF_00019"/>
    </source>
</evidence>
<accession>A0A5C8Z871</accession>
<dbReference type="EMBL" id="VKAD01000001">
    <property type="protein sequence ID" value="TXR53519.1"/>
    <property type="molecule type" value="Genomic_DNA"/>
</dbReference>
<dbReference type="SUPFAM" id="SSF53659">
    <property type="entry name" value="Isocitrate/Isopropylmalate dehydrogenase-like"/>
    <property type="match status" value="1"/>
</dbReference>
<comment type="catalytic activity">
    <reaction evidence="1 10">
        <text>a fatty acyl-[ACP] + phosphate = an acyl phosphate + holo-[ACP]</text>
        <dbReference type="Rhea" id="RHEA:42292"/>
        <dbReference type="Rhea" id="RHEA-COMP:9685"/>
        <dbReference type="Rhea" id="RHEA-COMP:14125"/>
        <dbReference type="ChEBI" id="CHEBI:43474"/>
        <dbReference type="ChEBI" id="CHEBI:59918"/>
        <dbReference type="ChEBI" id="CHEBI:64479"/>
        <dbReference type="ChEBI" id="CHEBI:138651"/>
        <dbReference type="EC" id="2.3.1.274"/>
    </reaction>
</comment>
<comment type="function">
    <text evidence="10">Catalyzes the reversible formation of acyl-phosphate (acyl-PO(4)) from acyl-[acyl-carrier-protein] (acyl-ACP). This enzyme utilizes acyl-ACP as fatty acyl donor, but not acyl-CoA.</text>
</comment>
<dbReference type="HAMAP" id="MF_00019">
    <property type="entry name" value="PlsX"/>
    <property type="match status" value="1"/>
</dbReference>
<keyword evidence="2 10" id="KW-0963">Cytoplasm</keyword>
<dbReference type="PANTHER" id="PTHR30100">
    <property type="entry name" value="FATTY ACID/PHOSPHOLIPID SYNTHESIS PROTEIN PLSX"/>
    <property type="match status" value="1"/>
</dbReference>
<dbReference type="PANTHER" id="PTHR30100:SF1">
    <property type="entry name" value="PHOSPHATE ACYLTRANSFERASE"/>
    <property type="match status" value="1"/>
</dbReference>
<keyword evidence="12" id="KW-1185">Reference proteome</keyword>
<keyword evidence="3 10" id="KW-0444">Lipid biosynthesis</keyword>
<evidence type="ECO:0000256" key="1">
    <source>
        <dbReference type="ARBA" id="ARBA00001232"/>
    </source>
</evidence>
<keyword evidence="7 10" id="KW-1208">Phospholipid metabolism</keyword>
<evidence type="ECO:0000256" key="7">
    <source>
        <dbReference type="ARBA" id="ARBA00023264"/>
    </source>
</evidence>
<keyword evidence="4 10" id="KW-0808">Transferase</keyword>
<gene>
    <name evidence="10" type="primary">plsX</name>
    <name evidence="11" type="ORF">FME95_02825</name>
</gene>
<evidence type="ECO:0000256" key="9">
    <source>
        <dbReference type="ARBA" id="ARBA00046608"/>
    </source>
</evidence>
<organism evidence="11 12">
    <name type="scientific">Reinekea thalattae</name>
    <dbReference type="NCBI Taxonomy" id="2593301"/>
    <lineage>
        <taxon>Bacteria</taxon>
        <taxon>Pseudomonadati</taxon>
        <taxon>Pseudomonadota</taxon>
        <taxon>Gammaproteobacteria</taxon>
        <taxon>Oceanospirillales</taxon>
        <taxon>Saccharospirillaceae</taxon>
        <taxon>Reinekea</taxon>
    </lineage>
</organism>
<evidence type="ECO:0000256" key="4">
    <source>
        <dbReference type="ARBA" id="ARBA00022679"/>
    </source>
</evidence>
<dbReference type="PIRSF" id="PIRSF002465">
    <property type="entry name" value="Phsphlp_syn_PlsX"/>
    <property type="match status" value="1"/>
</dbReference>
<name>A0A5C8Z871_9GAMM</name>
<evidence type="ECO:0000256" key="3">
    <source>
        <dbReference type="ARBA" id="ARBA00022516"/>
    </source>
</evidence>
<dbReference type="AlphaFoldDB" id="A0A5C8Z871"/>
<evidence type="ECO:0000256" key="6">
    <source>
        <dbReference type="ARBA" id="ARBA00023209"/>
    </source>
</evidence>
<evidence type="ECO:0000256" key="2">
    <source>
        <dbReference type="ARBA" id="ARBA00022490"/>
    </source>
</evidence>
<dbReference type="InterPro" id="IPR003664">
    <property type="entry name" value="FA_synthesis"/>
</dbReference>
<keyword evidence="6 10" id="KW-0594">Phospholipid biosynthesis</keyword>
<comment type="subunit">
    <text evidence="9 10">Homodimer. Probably interacts with PlsY.</text>
</comment>
<reference evidence="11 12" key="1">
    <citation type="submission" date="2019-07" db="EMBL/GenBank/DDBJ databases">
        <title>Reinekea sp. strain SSH23 genome sequencing and assembly.</title>
        <authorList>
            <person name="Kim I."/>
        </authorList>
    </citation>
    <scope>NUCLEOTIDE SEQUENCE [LARGE SCALE GENOMIC DNA]</scope>
    <source>
        <strain evidence="11 12">SSH23</strain>
    </source>
</reference>
<dbReference type="RefSeq" id="WP_147712920.1">
    <property type="nucleotide sequence ID" value="NZ_VKAD01000001.1"/>
</dbReference>
<evidence type="ECO:0000256" key="8">
    <source>
        <dbReference type="ARBA" id="ARBA00024069"/>
    </source>
</evidence>
<protein>
    <recommendedName>
        <fullName evidence="8 10">Phosphate acyltransferase</fullName>
        <ecNumber evidence="8 10">2.3.1.274</ecNumber>
    </recommendedName>
    <alternativeName>
        <fullName evidence="10">Acyl-ACP phosphotransacylase</fullName>
    </alternativeName>
    <alternativeName>
        <fullName evidence="10">Acyl-[acyl-carrier-protein]--phosphate acyltransferase</fullName>
    </alternativeName>
    <alternativeName>
        <fullName evidence="10">Phosphate-acyl-ACP acyltransferase</fullName>
    </alternativeName>
</protein>
<proteinExistence type="inferred from homology"/>
<dbReference type="GO" id="GO:0005737">
    <property type="term" value="C:cytoplasm"/>
    <property type="evidence" value="ECO:0007669"/>
    <property type="project" value="UniProtKB-SubCell"/>
</dbReference>
<evidence type="ECO:0000313" key="11">
    <source>
        <dbReference type="EMBL" id="TXR53519.1"/>
    </source>
</evidence>
<sequence>MATVAIDLHGGDFGPSLLIPACFQFFREQPSHQGILVGDLKQFRSVVQHCPSNIDWLDKPALGDAAKRPARLLKRQANSSIESCFELVKQGQADVLVSAEHTGVLLVLTTKYGQVHPFLKRPALVSAIPTVKEPCLMLDLGASYTAKTAQLLAFSAIGTSLASAIKQKPSLALLNVGVEAFKGPIELQRAAEQLANWKDIDFKGYVEACDIYSGDYDIVICDGFSGNHVIKSAEGSMALSSQLLSDRLNQNYLNKFLGLWFKKQMKAALKPLDPANYNGAVVAGSDLAVVKSHGNARSKAFNSALVKALALCQQQSVVAIQQKLDQVANDQKGVITG</sequence>
<dbReference type="GO" id="GO:0008654">
    <property type="term" value="P:phospholipid biosynthetic process"/>
    <property type="evidence" value="ECO:0007669"/>
    <property type="project" value="UniProtKB-KW"/>
</dbReference>
<evidence type="ECO:0000313" key="12">
    <source>
        <dbReference type="Proteomes" id="UP000321764"/>
    </source>
</evidence>
<keyword evidence="5 10" id="KW-0443">Lipid metabolism</keyword>
<comment type="pathway">
    <text evidence="10">Lipid metabolism; phospholipid metabolism.</text>
</comment>
<dbReference type="Pfam" id="PF02504">
    <property type="entry name" value="FA_synthesis"/>
    <property type="match status" value="1"/>
</dbReference>
<comment type="subcellular location">
    <subcellularLocation>
        <location evidence="10">Cytoplasm</location>
    </subcellularLocation>
    <text evidence="10">Associated with the membrane possibly through PlsY.</text>
</comment>
<dbReference type="EC" id="2.3.1.274" evidence="8 10"/>
<dbReference type="Gene3D" id="3.40.718.10">
    <property type="entry name" value="Isopropylmalate Dehydrogenase"/>
    <property type="match status" value="1"/>
</dbReference>
<dbReference type="GO" id="GO:0006633">
    <property type="term" value="P:fatty acid biosynthetic process"/>
    <property type="evidence" value="ECO:0007669"/>
    <property type="project" value="UniProtKB-UniRule"/>
</dbReference>
<dbReference type="GO" id="GO:0043811">
    <property type="term" value="F:phosphate:acyl-[acyl carrier protein] acyltransferase activity"/>
    <property type="evidence" value="ECO:0007669"/>
    <property type="project" value="UniProtKB-UniRule"/>
</dbReference>
<comment type="caution">
    <text evidence="11">The sequence shown here is derived from an EMBL/GenBank/DDBJ whole genome shotgun (WGS) entry which is preliminary data.</text>
</comment>
<dbReference type="OrthoDB" id="9806408at2"/>
<dbReference type="InterPro" id="IPR012281">
    <property type="entry name" value="Phospholipid_synth_PlsX-like"/>
</dbReference>
<dbReference type="Proteomes" id="UP000321764">
    <property type="component" value="Unassembled WGS sequence"/>
</dbReference>
<comment type="similarity">
    <text evidence="10">Belongs to the PlsX family.</text>
</comment>